<comment type="caution">
    <text evidence="2">The sequence shown here is derived from an EMBL/GenBank/DDBJ whole genome shotgun (WGS) entry which is preliminary data.</text>
</comment>
<reference evidence="2" key="2">
    <citation type="journal article" date="2021" name="PeerJ">
        <title>Extensive microbial diversity within the chicken gut microbiome revealed by metagenomics and culture.</title>
        <authorList>
            <person name="Gilroy R."/>
            <person name="Ravi A."/>
            <person name="Getino M."/>
            <person name="Pursley I."/>
            <person name="Horton D.L."/>
            <person name="Alikhan N.F."/>
            <person name="Baker D."/>
            <person name="Gharbi K."/>
            <person name="Hall N."/>
            <person name="Watson M."/>
            <person name="Adriaenssens E.M."/>
            <person name="Foster-Nyarko E."/>
            <person name="Jarju S."/>
            <person name="Secka A."/>
            <person name="Antonio M."/>
            <person name="Oren A."/>
            <person name="Chaudhuri R.R."/>
            <person name="La Ragione R."/>
            <person name="Hildebrand F."/>
            <person name="Pallen M.J."/>
        </authorList>
    </citation>
    <scope>NUCLEOTIDE SEQUENCE</scope>
    <source>
        <strain evidence="2">ChiGjej3B3-5194</strain>
    </source>
</reference>
<reference evidence="2" key="1">
    <citation type="submission" date="2020-10" db="EMBL/GenBank/DDBJ databases">
        <authorList>
            <person name="Gilroy R."/>
        </authorList>
    </citation>
    <scope>NUCLEOTIDE SEQUENCE</scope>
    <source>
        <strain evidence="2">ChiGjej3B3-5194</strain>
    </source>
</reference>
<dbReference type="AlphaFoldDB" id="A0A9D1FHE8"/>
<feature type="chain" id="PRO_5038623727" evidence="1">
    <location>
        <begin position="23"/>
        <end position="226"/>
    </location>
</feature>
<evidence type="ECO:0000313" key="3">
    <source>
        <dbReference type="Proteomes" id="UP000886742"/>
    </source>
</evidence>
<feature type="signal peptide" evidence="1">
    <location>
        <begin position="1"/>
        <end position="22"/>
    </location>
</feature>
<evidence type="ECO:0000256" key="1">
    <source>
        <dbReference type="SAM" id="SignalP"/>
    </source>
</evidence>
<proteinExistence type="predicted"/>
<gene>
    <name evidence="2" type="ORF">IAD02_04170</name>
</gene>
<dbReference type="EMBL" id="DVJI01000012">
    <property type="protein sequence ID" value="HIS71148.1"/>
    <property type="molecule type" value="Genomic_DNA"/>
</dbReference>
<organism evidence="2 3">
    <name type="scientific">Candidatus Enterousia intestinigallinarum</name>
    <dbReference type="NCBI Taxonomy" id="2840790"/>
    <lineage>
        <taxon>Bacteria</taxon>
        <taxon>Pseudomonadati</taxon>
        <taxon>Pseudomonadota</taxon>
        <taxon>Alphaproteobacteria</taxon>
        <taxon>Candidatus Enterousia</taxon>
    </lineage>
</organism>
<accession>A0A9D1FHE8</accession>
<evidence type="ECO:0000313" key="2">
    <source>
        <dbReference type="EMBL" id="HIS71148.1"/>
    </source>
</evidence>
<name>A0A9D1FHE8_9PROT</name>
<keyword evidence="1" id="KW-0732">Signal</keyword>
<dbReference type="Proteomes" id="UP000886742">
    <property type="component" value="Unassembled WGS sequence"/>
</dbReference>
<protein>
    <submittedName>
        <fullName evidence="2">Uncharacterized protein</fullName>
    </submittedName>
</protein>
<sequence>MSRIKFKLILLAFLISPNISNAANGIGYYCATDADMQCYWCTAGGIDRGGYCGKDYAGCNGKEPILLNNGDTRTNLRPNATSQFDTLRCTTNGLCHTNCSWRTNVEYRYTDISGGFAQAEANNGGCMCNEWVRNGYVCGSGYYGRANETGSSGCTQCPSYTNTAGQTFYGNSEPGSNTFITNCYLDGANGPFSDSAGQYDITTDKCYYVNYIVVPGVPGGSIDITQ</sequence>